<dbReference type="AlphaFoldDB" id="A0A319ER71"/>
<evidence type="ECO:0000256" key="1">
    <source>
        <dbReference type="SAM" id="SignalP"/>
    </source>
</evidence>
<keyword evidence="1" id="KW-0732">Signal</keyword>
<reference evidence="2 3" key="1">
    <citation type="submission" date="2018-02" db="EMBL/GenBank/DDBJ databases">
        <title>The genomes of Aspergillus section Nigri reveals drivers in fungal speciation.</title>
        <authorList>
            <consortium name="DOE Joint Genome Institute"/>
            <person name="Vesth T.C."/>
            <person name="Nybo J."/>
            <person name="Theobald S."/>
            <person name="Brandl J."/>
            <person name="Frisvad J.C."/>
            <person name="Nielsen K.F."/>
            <person name="Lyhne E.K."/>
            <person name="Kogle M.E."/>
            <person name="Kuo A."/>
            <person name="Riley R."/>
            <person name="Clum A."/>
            <person name="Nolan M."/>
            <person name="Lipzen A."/>
            <person name="Salamov A."/>
            <person name="Henrissat B."/>
            <person name="Wiebenga A."/>
            <person name="De vries R.P."/>
            <person name="Grigoriev I.V."/>
            <person name="Mortensen U.H."/>
            <person name="Andersen M.R."/>
            <person name="Baker S.E."/>
        </authorList>
    </citation>
    <scope>NUCLEOTIDE SEQUENCE [LARGE SCALE GENOMIC DNA]</scope>
    <source>
        <strain evidence="2 3">CBS 121057</strain>
    </source>
</reference>
<dbReference type="STRING" id="1448318.A0A319ER71"/>
<sequence length="154" mass="17135">MQRYEAPVLMAHVVTLLVHLRTACEAGSIKGTPPRVHWMFAGPIFLTSGLIGRNSWNLGCIGSRPDSGMIEVDARRPKMQITFTFKTPPSEDAISHLLYGLQAIHPHVTETSRTKDSVKFQAPTTDVDPFGALIKSWFDSGNRPFEGYYMVSDI</sequence>
<keyword evidence="3" id="KW-1185">Reference proteome</keyword>
<evidence type="ECO:0000313" key="2">
    <source>
        <dbReference type="EMBL" id="PYI03299.1"/>
    </source>
</evidence>
<name>A0A319ER71_ASPSB</name>
<evidence type="ECO:0000313" key="3">
    <source>
        <dbReference type="Proteomes" id="UP000248423"/>
    </source>
</evidence>
<feature type="signal peptide" evidence="1">
    <location>
        <begin position="1"/>
        <end position="26"/>
    </location>
</feature>
<proteinExistence type="predicted"/>
<accession>A0A319ER71</accession>
<gene>
    <name evidence="2" type="ORF">BO78DRAFT_421711</name>
</gene>
<feature type="chain" id="PRO_5016276099" evidence="1">
    <location>
        <begin position="27"/>
        <end position="154"/>
    </location>
</feature>
<dbReference type="VEuPathDB" id="FungiDB:BO78DRAFT_421711"/>
<protein>
    <submittedName>
        <fullName evidence="2">Uncharacterized protein</fullName>
    </submittedName>
</protein>
<dbReference type="Proteomes" id="UP000248423">
    <property type="component" value="Unassembled WGS sequence"/>
</dbReference>
<dbReference type="EMBL" id="KZ826382">
    <property type="protein sequence ID" value="PYI03299.1"/>
    <property type="molecule type" value="Genomic_DNA"/>
</dbReference>
<organism evidence="2 3">
    <name type="scientific">Aspergillus sclerotiicarbonarius (strain CBS 121057 / IBT 28362)</name>
    <dbReference type="NCBI Taxonomy" id="1448318"/>
    <lineage>
        <taxon>Eukaryota</taxon>
        <taxon>Fungi</taxon>
        <taxon>Dikarya</taxon>
        <taxon>Ascomycota</taxon>
        <taxon>Pezizomycotina</taxon>
        <taxon>Eurotiomycetes</taxon>
        <taxon>Eurotiomycetidae</taxon>
        <taxon>Eurotiales</taxon>
        <taxon>Aspergillaceae</taxon>
        <taxon>Aspergillus</taxon>
        <taxon>Aspergillus subgen. Circumdati</taxon>
    </lineage>
</organism>